<keyword evidence="5 6" id="KW-0472">Membrane</keyword>
<feature type="transmembrane region" description="Helical" evidence="6">
    <location>
        <begin position="460"/>
        <end position="479"/>
    </location>
</feature>
<feature type="transmembrane region" description="Helical" evidence="6">
    <location>
        <begin position="223"/>
        <end position="244"/>
    </location>
</feature>
<feature type="transmembrane region" description="Helical" evidence="6">
    <location>
        <begin position="53"/>
        <end position="73"/>
    </location>
</feature>
<dbReference type="GO" id="GO:0005886">
    <property type="term" value="C:plasma membrane"/>
    <property type="evidence" value="ECO:0007669"/>
    <property type="project" value="UniProtKB-SubCell"/>
</dbReference>
<evidence type="ECO:0000256" key="3">
    <source>
        <dbReference type="ARBA" id="ARBA00022692"/>
    </source>
</evidence>
<dbReference type="Pfam" id="PF13520">
    <property type="entry name" value="AA_permease_2"/>
    <property type="match status" value="1"/>
</dbReference>
<dbReference type="STRING" id="397948.Cmaq_0205"/>
<evidence type="ECO:0000256" key="4">
    <source>
        <dbReference type="ARBA" id="ARBA00022989"/>
    </source>
</evidence>
<feature type="transmembrane region" description="Helical" evidence="6">
    <location>
        <begin position="325"/>
        <end position="345"/>
    </location>
</feature>
<evidence type="ECO:0000256" key="5">
    <source>
        <dbReference type="ARBA" id="ARBA00023136"/>
    </source>
</evidence>
<dbReference type="GeneID" id="5709175"/>
<feature type="transmembrane region" description="Helical" evidence="6">
    <location>
        <begin position="298"/>
        <end position="319"/>
    </location>
</feature>
<proteinExistence type="predicted"/>
<reference evidence="7 8" key="1">
    <citation type="submission" date="2007-10" db="EMBL/GenBank/DDBJ databases">
        <title>Complete sequence of Caldivirga maquilingensis IC-167.</title>
        <authorList>
            <consortium name="US DOE Joint Genome Institute"/>
            <person name="Copeland A."/>
            <person name="Lucas S."/>
            <person name="Lapidus A."/>
            <person name="Barry K."/>
            <person name="Glavina del Rio T."/>
            <person name="Dalin E."/>
            <person name="Tice H."/>
            <person name="Pitluck S."/>
            <person name="Saunders E."/>
            <person name="Brettin T."/>
            <person name="Bruce D."/>
            <person name="Detter J.C."/>
            <person name="Han C."/>
            <person name="Schmutz J."/>
            <person name="Larimer F."/>
            <person name="Land M."/>
            <person name="Hauser L."/>
            <person name="Kyrpides N."/>
            <person name="Ivanova N."/>
            <person name="Biddle J.F."/>
            <person name="Zhang Z."/>
            <person name="Fitz-Gibbon S.T."/>
            <person name="Lowe T.M."/>
            <person name="Saltikov C."/>
            <person name="House C.H."/>
            <person name="Richardson P."/>
        </authorList>
    </citation>
    <scope>NUCLEOTIDE SEQUENCE [LARGE SCALE GENOMIC DNA]</scope>
    <source>
        <strain evidence="8">ATCC 700844 / DSM 13496 / JCM 10307 / IC-167</strain>
    </source>
</reference>
<feature type="transmembrane region" description="Helical" evidence="6">
    <location>
        <begin position="169"/>
        <end position="193"/>
    </location>
</feature>
<evidence type="ECO:0000256" key="2">
    <source>
        <dbReference type="ARBA" id="ARBA00022475"/>
    </source>
</evidence>
<dbReference type="eggNOG" id="arCOG03465">
    <property type="taxonomic scope" value="Archaea"/>
</dbReference>
<feature type="transmembrane region" description="Helical" evidence="6">
    <location>
        <begin position="20"/>
        <end position="47"/>
    </location>
</feature>
<dbReference type="PANTHER" id="PTHR42770">
    <property type="entry name" value="AMINO ACID TRANSPORTER-RELATED"/>
    <property type="match status" value="1"/>
</dbReference>
<keyword evidence="8" id="KW-1185">Reference proteome</keyword>
<dbReference type="InterPro" id="IPR050367">
    <property type="entry name" value="APC_superfamily"/>
</dbReference>
<dbReference type="InterPro" id="IPR002293">
    <property type="entry name" value="AA/rel_permease1"/>
</dbReference>
<dbReference type="Proteomes" id="UP000001137">
    <property type="component" value="Chromosome"/>
</dbReference>
<accession>A8MAL8</accession>
<dbReference type="Gene3D" id="1.20.1740.10">
    <property type="entry name" value="Amino acid/polyamine transporter I"/>
    <property type="match status" value="1"/>
</dbReference>
<dbReference type="EMBL" id="CP000852">
    <property type="protein sequence ID" value="ABW01054.1"/>
    <property type="molecule type" value="Genomic_DNA"/>
</dbReference>
<evidence type="ECO:0000256" key="6">
    <source>
        <dbReference type="SAM" id="Phobius"/>
    </source>
</evidence>
<protein>
    <submittedName>
        <fullName evidence="7">Amino acid transporter, putative</fullName>
    </submittedName>
</protein>
<name>A8MAL8_CALMQ</name>
<dbReference type="KEGG" id="cma:Cmaq_0205"/>
<keyword evidence="2" id="KW-1003">Cell membrane</keyword>
<dbReference type="AlphaFoldDB" id="A8MAL8"/>
<sequence>MSDKGLFVRGSTGLVREAGFVDAVSVNVANMSVGAALGTVGFTLASLPSVSGVNLVAASIIAFTLSIPQIITYTTLTKHIPRTGGDYVWVSRLLGPRFTWLVVGLVVGFIIESLAYYALIAIAGVGQLGTMLSTLGINISFTPLEVIGIGILYFAIVVFVNIMGTKYGIRLMTVLTIASIVTLFLALAVLYVVPKSVVISRVSSLLPSGVTYSKVASQYTGPYFALGPTIMMLPFFAIYIYPWLQAAPAIASEIKSRRAINWNLPTSAVLSMIMVTLGFAAMYYSMGFRFSTMAMANGYVNFWSAAMVASGNVVLAWIIGIGSVLWYLAVLAYGAIVIVRYLFALSFDRILPEFFSYVSPRLRSPVYAHLFDLVITAALIASAEALYSTFSSLYGAVVEALIYFALVGVAAAVAAILNKVKLSRGVRVTLAVASILMVGVMGYISYQFLEYPSIWGGNPLAYGVEIGAVLVGIAIYFIARHINLRRGLDISLVFMEIPPE</sequence>
<evidence type="ECO:0000256" key="1">
    <source>
        <dbReference type="ARBA" id="ARBA00004651"/>
    </source>
</evidence>
<feature type="transmembrane region" description="Helical" evidence="6">
    <location>
        <begin position="144"/>
        <end position="163"/>
    </location>
</feature>
<feature type="transmembrane region" description="Helical" evidence="6">
    <location>
        <begin position="264"/>
        <end position="286"/>
    </location>
</feature>
<evidence type="ECO:0000313" key="8">
    <source>
        <dbReference type="Proteomes" id="UP000001137"/>
    </source>
</evidence>
<evidence type="ECO:0000313" key="7">
    <source>
        <dbReference type="EMBL" id="ABW01054.1"/>
    </source>
</evidence>
<feature type="transmembrane region" description="Helical" evidence="6">
    <location>
        <begin position="94"/>
        <end position="111"/>
    </location>
</feature>
<dbReference type="GO" id="GO:0022857">
    <property type="term" value="F:transmembrane transporter activity"/>
    <property type="evidence" value="ECO:0007669"/>
    <property type="project" value="InterPro"/>
</dbReference>
<keyword evidence="4 6" id="KW-1133">Transmembrane helix</keyword>
<keyword evidence="3 6" id="KW-0812">Transmembrane</keyword>
<comment type="subcellular location">
    <subcellularLocation>
        <location evidence="1">Cell membrane</location>
        <topology evidence="1">Multi-pass membrane protein</topology>
    </subcellularLocation>
</comment>
<dbReference type="PANTHER" id="PTHR42770:SF7">
    <property type="entry name" value="MEMBRANE PROTEIN"/>
    <property type="match status" value="1"/>
</dbReference>
<feature type="transmembrane region" description="Helical" evidence="6">
    <location>
        <begin position="393"/>
        <end position="416"/>
    </location>
</feature>
<organism evidence="7 8">
    <name type="scientific">Caldivirga maquilingensis (strain ATCC 700844 / DSM 13496 / JCM 10307 / IC-167)</name>
    <dbReference type="NCBI Taxonomy" id="397948"/>
    <lineage>
        <taxon>Archaea</taxon>
        <taxon>Thermoproteota</taxon>
        <taxon>Thermoprotei</taxon>
        <taxon>Thermoproteales</taxon>
        <taxon>Thermoproteaceae</taxon>
        <taxon>Caldivirga</taxon>
    </lineage>
</organism>
<feature type="transmembrane region" description="Helical" evidence="6">
    <location>
        <begin position="428"/>
        <end position="448"/>
    </location>
</feature>
<dbReference type="RefSeq" id="WP_012185274.1">
    <property type="nucleotide sequence ID" value="NC_009954.1"/>
</dbReference>
<dbReference type="PIRSF" id="PIRSF006060">
    <property type="entry name" value="AA_transporter"/>
    <property type="match status" value="1"/>
</dbReference>
<dbReference type="HOGENOM" id="CLU_034270_0_0_2"/>
<gene>
    <name evidence="7" type="ordered locus">Cmaq_0205</name>
</gene>